<reference evidence="7" key="4">
    <citation type="journal article" date="2016" name="Sci. Rep.">
        <title>Genomic epidemiology and global diversity of the emerging bacterial pathogen Elizabethkingia anophelis.</title>
        <authorList>
            <person name="Breurec S."/>
            <person name="Criscuolo A."/>
            <person name="Diancourt L."/>
            <person name="Rendueles O."/>
            <person name="Vandenbogaert M."/>
            <person name="Passet V."/>
            <person name="Caro V."/>
            <person name="Rocha E.P."/>
            <person name="Touchon M."/>
            <person name="Brisse S."/>
        </authorList>
    </citation>
    <scope>NUCLEOTIDE SEQUENCE</scope>
</reference>
<name>A0A455ZEK0_9FLAO</name>
<reference evidence="7" key="7">
    <citation type="journal article" date="2017" name="Sci. Rep.">
        <title>Genomic features, phylogenetic relationships, and comparative genomics of Elizabethkingia anophelis strain EM361-97 isolated in Taiwan.</title>
        <authorList>
            <person name="Lin J.N."/>
            <person name="Lai C.H."/>
            <person name="Yang C.H."/>
            <person name="Huang Y.H."/>
            <person name="Lin H.H."/>
        </authorList>
    </citation>
    <scope>NUCLEOTIDE SEQUENCE</scope>
</reference>
<reference evidence="7" key="1">
    <citation type="journal article" date="2014" name="Genome Biol. Evol.">
        <title>Comparative genomic analysis of malaria mosquito vector-associated novel pathogen Elizabethkingia anophelis.</title>
        <authorList>
            <person name="Teo J."/>
            <person name="Tan S.Y."/>
            <person name="Liu Y."/>
            <person name="Tay M."/>
            <person name="Ding Y."/>
            <person name="Li Y."/>
            <person name="Kjelleberg S."/>
            <person name="Givskov M."/>
            <person name="Lin R.T."/>
            <person name="Yang L."/>
        </authorList>
    </citation>
    <scope>NUCLEOTIDE SEQUENCE</scope>
</reference>
<dbReference type="GO" id="GO:0030416">
    <property type="term" value="P:methylamine metabolic process"/>
    <property type="evidence" value="ECO:0007669"/>
    <property type="project" value="InterPro"/>
</dbReference>
<dbReference type="InterPro" id="IPR009908">
    <property type="entry name" value="Methylamine_util_MauE"/>
</dbReference>
<feature type="domain" description="Methylamine utilisation protein MauE" evidence="6">
    <location>
        <begin position="81"/>
        <end position="205"/>
    </location>
</feature>
<evidence type="ECO:0000313" key="7">
    <source>
        <dbReference type="EMBL" id="DAC75186.1"/>
    </source>
</evidence>
<keyword evidence="3 5" id="KW-1133">Transmembrane helix</keyword>
<dbReference type="AlphaFoldDB" id="A0A455ZEK0"/>
<dbReference type="GO" id="GO:0016020">
    <property type="term" value="C:membrane"/>
    <property type="evidence" value="ECO:0007669"/>
    <property type="project" value="UniProtKB-SubCell"/>
</dbReference>
<feature type="transmembrane region" description="Helical" evidence="5">
    <location>
        <begin position="191"/>
        <end position="210"/>
    </location>
</feature>
<reference evidence="7" key="2">
    <citation type="journal article" date="2014" name="PLoS ONE">
        <title>Insights from the genome annotation of Elizabethkingia anophelis from the malaria vector Anopheles gambiae.</title>
        <authorList>
            <person name="Kukutla P."/>
            <person name="Lindberg B.G."/>
            <person name="Pei D."/>
            <person name="Rayl M."/>
            <person name="Yu W."/>
            <person name="Steritz M."/>
            <person name="Faye I."/>
            <person name="Xu J."/>
        </authorList>
    </citation>
    <scope>NUCLEOTIDE SEQUENCE</scope>
</reference>
<comment type="subcellular location">
    <subcellularLocation>
        <location evidence="1">Membrane</location>
        <topology evidence="1">Multi-pass membrane protein</topology>
    </subcellularLocation>
</comment>
<dbReference type="Pfam" id="PF07291">
    <property type="entry name" value="MauE"/>
    <property type="match status" value="1"/>
</dbReference>
<dbReference type="EMBL" id="BK010601">
    <property type="protein sequence ID" value="DAC75186.1"/>
    <property type="molecule type" value="Genomic_DNA"/>
</dbReference>
<evidence type="ECO:0000256" key="4">
    <source>
        <dbReference type="ARBA" id="ARBA00023136"/>
    </source>
</evidence>
<feature type="transmembrane region" description="Helical" evidence="5">
    <location>
        <begin position="81"/>
        <end position="99"/>
    </location>
</feature>
<sequence>MTGFFRKIKIKNNKYDSSYLNHHLHKRLTMSQERHMGEYGEFQNDLYHFKRAKNALLLWRKNKLDTHKSTLKNFRMKSSTSIINIVSYYFILLFIYATVSKLIDFETFYTQLEQTPLLKSYSKFIAYGVLFSELMTAGLLCYRKTRRTGIIFSFILMLLFSIYIIGILKFSKNLPCSCGGILEKMSWTEHLYFNIGNVLLAGSAIISQIFSHKKAGTFS</sequence>
<gene>
    <name evidence="7" type="primary">ICEEaII(7)_F3543_34687_35346</name>
</gene>
<protein>
    <recommendedName>
        <fullName evidence="6">Methylamine utilisation protein MauE domain-containing protein</fullName>
    </recommendedName>
</protein>
<evidence type="ECO:0000256" key="5">
    <source>
        <dbReference type="SAM" id="Phobius"/>
    </source>
</evidence>
<evidence type="ECO:0000256" key="1">
    <source>
        <dbReference type="ARBA" id="ARBA00004141"/>
    </source>
</evidence>
<organism evidence="7">
    <name type="scientific">Elizabethkingia anophelis</name>
    <dbReference type="NCBI Taxonomy" id="1117645"/>
    <lineage>
        <taxon>Bacteria</taxon>
        <taxon>Pseudomonadati</taxon>
        <taxon>Bacteroidota</taxon>
        <taxon>Flavobacteriia</taxon>
        <taxon>Flavobacteriales</taxon>
        <taxon>Weeksellaceae</taxon>
        <taxon>Elizabethkingia</taxon>
    </lineage>
</organism>
<proteinExistence type="predicted"/>
<reference evidence="7" key="8">
    <citation type="journal article" date="2018" name="J. ISSAAS">
        <title>In Silico Identification of Three Types of Integrative and Conjugative Elements (ICEs) in Elizabethkingia anophelis Strains Isolated from Around the World.</title>
        <authorList>
            <person name="Xu J."/>
            <person name="Pei D."/>
            <person name="Nicholson A."/>
            <person name="Lan Y."/>
            <person name="Xia Q."/>
        </authorList>
    </citation>
    <scope>NUCLEOTIDE SEQUENCE</scope>
</reference>
<evidence type="ECO:0000256" key="2">
    <source>
        <dbReference type="ARBA" id="ARBA00022692"/>
    </source>
</evidence>
<keyword evidence="2 5" id="KW-0812">Transmembrane</keyword>
<reference evidence="7" key="5">
    <citation type="journal article" date="2017" name="Genome Announc.">
        <title>Complete Circularized Genome Sequences of Four Strains of Elizabethkingia anophelis, Including Two Novel Strains Isolated from Wild-Caught Anopheles sinensis.</title>
        <authorList>
            <person name="Pei D."/>
            <person name="Nicholson A.C."/>
            <person name="Jiang J."/>
            <person name="Chen H."/>
            <person name="Whitney A.M."/>
            <person name="Villarma A."/>
            <person name="Bell M."/>
            <person name="Humrighouse B."/>
            <person name="Rowe L.A."/>
            <person name="Sheth M."/>
            <person name="Batra D."/>
            <person name="Juieng P."/>
            <person name="Loparev V.N."/>
            <person name="McQuiston J.R."/>
            <person name="Lan Y."/>
            <person name="Ma Y."/>
            <person name="Xu J."/>
        </authorList>
    </citation>
    <scope>NUCLEOTIDE SEQUENCE</scope>
</reference>
<feature type="transmembrane region" description="Helical" evidence="5">
    <location>
        <begin position="124"/>
        <end position="142"/>
    </location>
</feature>
<evidence type="ECO:0000259" key="6">
    <source>
        <dbReference type="Pfam" id="PF07291"/>
    </source>
</evidence>
<reference evidence="7" key="3">
    <citation type="journal article" date="2016" name="Genome Announc.">
        <title>Complete Genome Sequences of Four Strains from the 2015-2016 Elizabethkingia anophelis Outbreak.</title>
        <authorList>
            <person name="Nicholson A.C."/>
            <person name="Whitney A.M."/>
            <person name="Emery B.D."/>
            <person name="Bell M.E."/>
            <person name="Gartin J.T."/>
            <person name="Humrighouse B.W."/>
            <person name="Loparev V.N."/>
            <person name="Batra D."/>
            <person name="Sheth M."/>
            <person name="Rowe L.A."/>
            <person name="Juieng P."/>
            <person name="Knipe K."/>
            <person name="Gulvik C."/>
            <person name="McQuiston J.R."/>
        </authorList>
    </citation>
    <scope>NUCLEOTIDE SEQUENCE</scope>
</reference>
<evidence type="ECO:0000256" key="3">
    <source>
        <dbReference type="ARBA" id="ARBA00022989"/>
    </source>
</evidence>
<accession>A0A455ZEK0</accession>
<keyword evidence="4 5" id="KW-0472">Membrane</keyword>
<feature type="transmembrane region" description="Helical" evidence="5">
    <location>
        <begin position="149"/>
        <end position="171"/>
    </location>
</feature>
<reference evidence="7" key="6">
    <citation type="journal article" date="2017" name="Nat. Commun.">
        <title>Evolutionary dynamics and genomic features of the Elizabethkingia anophelis 2015 to 2016 Wisconsin outbreak strain.</title>
        <authorList>
            <person name="Perrin A."/>
            <person name="Larsonneur E."/>
            <person name="Nicholson A.C."/>
            <person name="Edwards D.J."/>
            <person name="Gundlach K.M."/>
            <person name="Whitney A.M."/>
            <person name="Gulvik C.A."/>
            <person name="Bell M.E."/>
            <person name="Rendueles O."/>
            <person name="Cury J."/>
            <person name="Hugon P."/>
            <person name="Clermont D."/>
            <person name="Enouf V."/>
            <person name="Loparev V."/>
            <person name="Juieng P."/>
            <person name="Monson T."/>
            <person name="Warshauer D."/>
            <person name="Elbadawi L.I."/>
            <person name="Walters M.S."/>
            <person name="Crist M.B."/>
            <person name="Noble-Wang J."/>
            <person name="Borlaug G."/>
            <person name="Rocha E.P.C."/>
            <person name="Criscuolo A."/>
            <person name="Touchon M."/>
            <person name="Davis J.P."/>
            <person name="Holt K.E."/>
            <person name="McQuiston J.R."/>
            <person name="Brisse S."/>
        </authorList>
    </citation>
    <scope>NUCLEOTIDE SEQUENCE</scope>
</reference>